<evidence type="ECO:0000313" key="2">
    <source>
        <dbReference type="EMBL" id="OGD99860.1"/>
    </source>
</evidence>
<feature type="domain" description="Glycosyltransferase 2-like" evidence="1">
    <location>
        <begin position="4"/>
        <end position="166"/>
    </location>
</feature>
<sequence length="227" mass="25427">MKVSVIIPSYNEEPTLLAIVKKVLSVPIPYETEIIVVDDGSEDNTAQIFENLIGNPKIKLITNPKNLGKGASIIKALKIATGGLILIQDADGEYDPREIPKLLTPFKDKKVKVVYGSRVLEKNPVSHWTFNLGGRFVTHVANFLFGTQITDEPTGYKVFRKEVIKNLKIKSKGFEFCPEVTAKVAKKGVKIIEVPISYTPRPVSQKKIKWRDGLAAIYYLVKYRLVD</sequence>
<gene>
    <name evidence="2" type="ORF">A3B54_03310</name>
</gene>
<dbReference type="Gene3D" id="3.90.550.10">
    <property type="entry name" value="Spore Coat Polysaccharide Biosynthesis Protein SpsA, Chain A"/>
    <property type="match status" value="1"/>
</dbReference>
<accession>A0A1F5H6W3</accession>
<evidence type="ECO:0000259" key="1">
    <source>
        <dbReference type="Pfam" id="PF00535"/>
    </source>
</evidence>
<protein>
    <recommendedName>
        <fullName evidence="1">Glycosyltransferase 2-like domain-containing protein</fullName>
    </recommendedName>
</protein>
<dbReference type="PANTHER" id="PTHR48090">
    <property type="entry name" value="UNDECAPRENYL-PHOSPHATE 4-DEOXY-4-FORMAMIDO-L-ARABINOSE TRANSFERASE-RELATED"/>
    <property type="match status" value="1"/>
</dbReference>
<dbReference type="InterPro" id="IPR029044">
    <property type="entry name" value="Nucleotide-diphossugar_trans"/>
</dbReference>
<comment type="caution">
    <text evidence="2">The sequence shown here is derived from an EMBL/GenBank/DDBJ whole genome shotgun (WGS) entry which is preliminary data.</text>
</comment>
<dbReference type="AlphaFoldDB" id="A0A1F5H6W3"/>
<dbReference type="Proteomes" id="UP000177039">
    <property type="component" value="Unassembled WGS sequence"/>
</dbReference>
<dbReference type="SUPFAM" id="SSF53448">
    <property type="entry name" value="Nucleotide-diphospho-sugar transferases"/>
    <property type="match status" value="1"/>
</dbReference>
<dbReference type="InterPro" id="IPR001173">
    <property type="entry name" value="Glyco_trans_2-like"/>
</dbReference>
<proteinExistence type="predicted"/>
<dbReference type="PANTHER" id="PTHR48090:SF7">
    <property type="entry name" value="RFBJ PROTEIN"/>
    <property type="match status" value="1"/>
</dbReference>
<evidence type="ECO:0000313" key="3">
    <source>
        <dbReference type="Proteomes" id="UP000177039"/>
    </source>
</evidence>
<organism evidence="2 3">
    <name type="scientific">Candidatus Curtissbacteria bacterium RIFCSPLOWO2_01_FULL_42_50</name>
    <dbReference type="NCBI Taxonomy" id="1797730"/>
    <lineage>
        <taxon>Bacteria</taxon>
        <taxon>Candidatus Curtissiibacteriota</taxon>
    </lineage>
</organism>
<dbReference type="EMBL" id="MFBT01000009">
    <property type="protein sequence ID" value="OGD99860.1"/>
    <property type="molecule type" value="Genomic_DNA"/>
</dbReference>
<reference evidence="2 3" key="1">
    <citation type="journal article" date="2016" name="Nat. Commun.">
        <title>Thousands of microbial genomes shed light on interconnected biogeochemical processes in an aquifer system.</title>
        <authorList>
            <person name="Anantharaman K."/>
            <person name="Brown C.T."/>
            <person name="Hug L.A."/>
            <person name="Sharon I."/>
            <person name="Castelle C.J."/>
            <person name="Probst A.J."/>
            <person name="Thomas B.C."/>
            <person name="Singh A."/>
            <person name="Wilkins M.J."/>
            <person name="Karaoz U."/>
            <person name="Brodie E.L."/>
            <person name="Williams K.H."/>
            <person name="Hubbard S.S."/>
            <person name="Banfield J.F."/>
        </authorList>
    </citation>
    <scope>NUCLEOTIDE SEQUENCE [LARGE SCALE GENOMIC DNA]</scope>
</reference>
<dbReference type="Pfam" id="PF00535">
    <property type="entry name" value="Glycos_transf_2"/>
    <property type="match status" value="1"/>
</dbReference>
<name>A0A1F5H6W3_9BACT</name>
<dbReference type="InterPro" id="IPR050256">
    <property type="entry name" value="Glycosyltransferase_2"/>
</dbReference>
<dbReference type="CDD" id="cd04179">
    <property type="entry name" value="DPM_DPG-synthase_like"/>
    <property type="match status" value="1"/>
</dbReference>